<dbReference type="EMBL" id="KV749684">
    <property type="protein sequence ID" value="OCL08288.1"/>
    <property type="molecule type" value="Genomic_DNA"/>
</dbReference>
<dbReference type="PANTHER" id="PTHR21310">
    <property type="entry name" value="AMINOGLYCOSIDE PHOSPHOTRANSFERASE-RELATED-RELATED"/>
    <property type="match status" value="1"/>
</dbReference>
<dbReference type="InterPro" id="IPR002575">
    <property type="entry name" value="Aminoglycoside_PTrfase"/>
</dbReference>
<reference evidence="2 3" key="1">
    <citation type="journal article" date="2016" name="Nat. Commun.">
        <title>Ectomycorrhizal ecology is imprinted in the genome of the dominant symbiotic fungus Cenococcum geophilum.</title>
        <authorList>
            <consortium name="DOE Joint Genome Institute"/>
            <person name="Peter M."/>
            <person name="Kohler A."/>
            <person name="Ohm R.A."/>
            <person name="Kuo A."/>
            <person name="Krutzmann J."/>
            <person name="Morin E."/>
            <person name="Arend M."/>
            <person name="Barry K.W."/>
            <person name="Binder M."/>
            <person name="Choi C."/>
            <person name="Clum A."/>
            <person name="Copeland A."/>
            <person name="Grisel N."/>
            <person name="Haridas S."/>
            <person name="Kipfer T."/>
            <person name="LaButti K."/>
            <person name="Lindquist E."/>
            <person name="Lipzen A."/>
            <person name="Maire R."/>
            <person name="Meier B."/>
            <person name="Mihaltcheva S."/>
            <person name="Molinier V."/>
            <person name="Murat C."/>
            <person name="Poggeler S."/>
            <person name="Quandt C.A."/>
            <person name="Sperisen C."/>
            <person name="Tritt A."/>
            <person name="Tisserant E."/>
            <person name="Crous P.W."/>
            <person name="Henrissat B."/>
            <person name="Nehls U."/>
            <person name="Egli S."/>
            <person name="Spatafora J.W."/>
            <person name="Grigoriev I.V."/>
            <person name="Martin F.M."/>
        </authorList>
    </citation>
    <scope>NUCLEOTIDE SEQUENCE [LARGE SCALE GENOMIC DNA]</scope>
    <source>
        <strain evidence="2 3">CBS 207.34</strain>
    </source>
</reference>
<keyword evidence="3" id="KW-1185">Reference proteome</keyword>
<dbReference type="Pfam" id="PF01636">
    <property type="entry name" value="APH"/>
    <property type="match status" value="1"/>
</dbReference>
<dbReference type="InterPro" id="IPR051678">
    <property type="entry name" value="AGP_Transferase"/>
</dbReference>
<dbReference type="InterPro" id="IPR011009">
    <property type="entry name" value="Kinase-like_dom_sf"/>
</dbReference>
<accession>A0A8E2F108</accession>
<sequence>MDTASSHWIGVLAYQEHDALHQRATTFLQQVGWEAVTRICSQKHQNIPCRLQNNFAVGRFNLVRHLIFEDGIEWAVRLRLPELPSDSDTAKVQDVELMMRCEIASMKYLKQKTSILVPEIHHYDLNPNNEVGARFVVVDYINGTTAYRLLMRKQRPLFTFGTEEQSAKLKQQMAQIQVELARCQFGQIGSLRHDEDSSEFTIGPDVETGLGPWKSSFAYYHDVVERSLKSCASKKELNNRQSFAAPILFKDLVHRYCSDDTGPFSLANRDFGFHNILVDDNFSIVGVIDFAGIMAAPKEIVGQFPAMSGMNPPAPGIPPRNDFVKAREEEERPLIEAYVALLRTLAVGPEAQIFANMMAIPNSLVQGMTDLACHQDFVIEQWMDSFVYLLRESVLKGSQTIPTGNELAS</sequence>
<dbReference type="OrthoDB" id="3870463at2759"/>
<gene>
    <name evidence="2" type="ORF">AOQ84DRAFT_407192</name>
</gene>
<evidence type="ECO:0000313" key="3">
    <source>
        <dbReference type="Proteomes" id="UP000250140"/>
    </source>
</evidence>
<name>A0A8E2F108_9PEZI</name>
<feature type="domain" description="Aminoglycoside phosphotransferase" evidence="1">
    <location>
        <begin position="99"/>
        <end position="294"/>
    </location>
</feature>
<protein>
    <recommendedName>
        <fullName evidence="1">Aminoglycoside phosphotransferase domain-containing protein</fullName>
    </recommendedName>
</protein>
<evidence type="ECO:0000259" key="1">
    <source>
        <dbReference type="Pfam" id="PF01636"/>
    </source>
</evidence>
<dbReference type="Proteomes" id="UP000250140">
    <property type="component" value="Unassembled WGS sequence"/>
</dbReference>
<dbReference type="SUPFAM" id="SSF56112">
    <property type="entry name" value="Protein kinase-like (PK-like)"/>
    <property type="match status" value="1"/>
</dbReference>
<dbReference type="PANTHER" id="PTHR21310:SF37">
    <property type="entry name" value="AMINOGLYCOSIDE PHOSPHOTRANSFERASE DOMAIN-CONTAINING PROTEIN"/>
    <property type="match status" value="1"/>
</dbReference>
<proteinExistence type="predicted"/>
<dbReference type="AlphaFoldDB" id="A0A8E2F108"/>
<evidence type="ECO:0000313" key="2">
    <source>
        <dbReference type="EMBL" id="OCL08288.1"/>
    </source>
</evidence>
<organism evidence="2 3">
    <name type="scientific">Glonium stellatum</name>
    <dbReference type="NCBI Taxonomy" id="574774"/>
    <lineage>
        <taxon>Eukaryota</taxon>
        <taxon>Fungi</taxon>
        <taxon>Dikarya</taxon>
        <taxon>Ascomycota</taxon>
        <taxon>Pezizomycotina</taxon>
        <taxon>Dothideomycetes</taxon>
        <taxon>Pleosporomycetidae</taxon>
        <taxon>Gloniales</taxon>
        <taxon>Gloniaceae</taxon>
        <taxon>Glonium</taxon>
    </lineage>
</organism>